<dbReference type="AlphaFoldDB" id="A0A8T0W760"/>
<evidence type="ECO:0000259" key="1">
    <source>
        <dbReference type="Pfam" id="PF00005"/>
    </source>
</evidence>
<evidence type="ECO:0000313" key="3">
    <source>
        <dbReference type="Proteomes" id="UP000823388"/>
    </source>
</evidence>
<dbReference type="GO" id="GO:0005524">
    <property type="term" value="F:ATP binding"/>
    <property type="evidence" value="ECO:0007669"/>
    <property type="project" value="InterPro"/>
</dbReference>
<keyword evidence="3" id="KW-1185">Reference proteome</keyword>
<dbReference type="Pfam" id="PF00005">
    <property type="entry name" value="ABC_tran"/>
    <property type="match status" value="1"/>
</dbReference>
<reference evidence="2" key="1">
    <citation type="submission" date="2020-05" db="EMBL/GenBank/DDBJ databases">
        <title>WGS assembly of Panicum virgatum.</title>
        <authorList>
            <person name="Lovell J.T."/>
            <person name="Jenkins J."/>
            <person name="Shu S."/>
            <person name="Juenger T.E."/>
            <person name="Schmutz J."/>
        </authorList>
    </citation>
    <scope>NUCLEOTIDE SEQUENCE</scope>
    <source>
        <strain evidence="2">AP13</strain>
    </source>
</reference>
<dbReference type="InterPro" id="IPR003439">
    <property type="entry name" value="ABC_transporter-like_ATP-bd"/>
</dbReference>
<dbReference type="SUPFAM" id="SSF52540">
    <property type="entry name" value="P-loop containing nucleoside triphosphate hydrolases"/>
    <property type="match status" value="1"/>
</dbReference>
<feature type="domain" description="ABC transporter" evidence="1">
    <location>
        <begin position="197"/>
        <end position="295"/>
    </location>
</feature>
<dbReference type="PANTHER" id="PTHR48040:SF60">
    <property type="entry name" value="ABC TRANSPORTER DOMAIN-CONTAINING PROTEIN"/>
    <property type="match status" value="1"/>
</dbReference>
<comment type="caution">
    <text evidence="2">The sequence shown here is derived from an EMBL/GenBank/DDBJ whole genome shotgun (WGS) entry which is preliminary data.</text>
</comment>
<gene>
    <name evidence="2" type="ORF">PVAP13_2KG271820</name>
</gene>
<name>A0A8T0W760_PANVG</name>
<organism evidence="2 3">
    <name type="scientific">Panicum virgatum</name>
    <name type="common">Blackwell switchgrass</name>
    <dbReference type="NCBI Taxonomy" id="38727"/>
    <lineage>
        <taxon>Eukaryota</taxon>
        <taxon>Viridiplantae</taxon>
        <taxon>Streptophyta</taxon>
        <taxon>Embryophyta</taxon>
        <taxon>Tracheophyta</taxon>
        <taxon>Spermatophyta</taxon>
        <taxon>Magnoliopsida</taxon>
        <taxon>Liliopsida</taxon>
        <taxon>Poales</taxon>
        <taxon>Poaceae</taxon>
        <taxon>PACMAD clade</taxon>
        <taxon>Panicoideae</taxon>
        <taxon>Panicodae</taxon>
        <taxon>Paniceae</taxon>
        <taxon>Panicinae</taxon>
        <taxon>Panicum</taxon>
        <taxon>Panicum sect. Hiantes</taxon>
    </lineage>
</organism>
<protein>
    <recommendedName>
        <fullName evidence="1">ABC transporter domain-containing protein</fullName>
    </recommendedName>
</protein>
<evidence type="ECO:0000313" key="2">
    <source>
        <dbReference type="EMBL" id="KAG2642467.1"/>
    </source>
</evidence>
<accession>A0A8T0W760</accession>
<dbReference type="EMBL" id="CM029039">
    <property type="protein sequence ID" value="KAG2642467.1"/>
    <property type="molecule type" value="Genomic_DNA"/>
</dbReference>
<dbReference type="Gene3D" id="3.40.50.300">
    <property type="entry name" value="P-loop containing nucleotide triphosphate hydrolases"/>
    <property type="match status" value="1"/>
</dbReference>
<proteinExistence type="predicted"/>
<dbReference type="GO" id="GO:0016887">
    <property type="term" value="F:ATP hydrolysis activity"/>
    <property type="evidence" value="ECO:0007669"/>
    <property type="project" value="InterPro"/>
</dbReference>
<dbReference type="Proteomes" id="UP000823388">
    <property type="component" value="Chromosome 2K"/>
</dbReference>
<dbReference type="PANTHER" id="PTHR48040">
    <property type="entry name" value="PLEIOTROPIC DRUG RESISTANCE PROTEIN 1-LIKE ISOFORM X1"/>
    <property type="match status" value="1"/>
</dbReference>
<sequence>MTTVTRSGHRCQRQQHAAERWLVIAGAHLGRARSSAEIHEGEVLPQHLADELCPKTSHGRQRNHMSLKKKKINEPHIYSCIDSRQYQASFVFLCASAAVERARLLAMAAIVHEEAPPLTHAENEEFLRVLRDVRQWVGREPPEKVEVVFDGVSVEAEERVGRRALPTLPNAVFNAVKAIVDSMNTCATQKGTFKIINEVSGTIRPSRMTLVLGAPGSGKTTFLRALAGKLDSSLKLQGKVFYNGKSRPSTPHYLCSYVSQHDLHHAEMTVREIINFSSNLLGSNNEFEILGDAIERNTDTNKVYKELFSKATKLGSKGSNLKTNYIIKWWHTMRRYPKRGGYDSRRQRGSRPRFSSRWPKCTITFKVFLFI</sequence>
<dbReference type="InterPro" id="IPR027417">
    <property type="entry name" value="P-loop_NTPase"/>
</dbReference>